<sequence length="99" mass="10667">MLKHVPKRASKNAPEMRAEACAETRFETCPRSGLLEMCPEIPGLRSMKDFGARMVLSACIKRAGEKNLVNQSIIQGAFWGAQTGDFVPSGGMSAVELPG</sequence>
<dbReference type="AlphaFoldDB" id="A0A3N0AZ74"/>
<dbReference type="EMBL" id="QICD01000030">
    <property type="protein sequence ID" value="RNL39890.1"/>
    <property type="molecule type" value="Genomic_DNA"/>
</dbReference>
<dbReference type="Proteomes" id="UP000278632">
    <property type="component" value="Unassembled WGS sequence"/>
</dbReference>
<evidence type="ECO:0000313" key="1">
    <source>
        <dbReference type="EMBL" id="RNL39890.1"/>
    </source>
</evidence>
<comment type="caution">
    <text evidence="1">The sequence shown here is derived from an EMBL/GenBank/DDBJ whole genome shotgun (WGS) entry which is preliminary data.</text>
</comment>
<organism evidence="1 2">
    <name type="scientific">Paraeggerthella hongkongensis</name>
    <dbReference type="NCBI Taxonomy" id="230658"/>
    <lineage>
        <taxon>Bacteria</taxon>
        <taxon>Bacillati</taxon>
        <taxon>Actinomycetota</taxon>
        <taxon>Coriobacteriia</taxon>
        <taxon>Eggerthellales</taxon>
        <taxon>Eggerthellaceae</taxon>
        <taxon>Paraeggerthella</taxon>
    </lineage>
</organism>
<evidence type="ECO:0000313" key="2">
    <source>
        <dbReference type="Proteomes" id="UP000278632"/>
    </source>
</evidence>
<reference evidence="2" key="1">
    <citation type="submission" date="2018-05" db="EMBL/GenBank/DDBJ databases">
        <title>Genome Sequencing of selected type strains of the family Eggerthellaceae.</title>
        <authorList>
            <person name="Danylec N."/>
            <person name="Stoll D.A."/>
            <person name="Doetsch A."/>
            <person name="Huch M."/>
        </authorList>
    </citation>
    <scope>NUCLEOTIDE SEQUENCE [LARGE SCALE GENOMIC DNA]</scope>
    <source>
        <strain evidence="2">DSM 16106</strain>
    </source>
</reference>
<name>A0A3N0AZ74_9ACTN</name>
<protein>
    <submittedName>
        <fullName evidence="1">Uncharacterized protein</fullName>
    </submittedName>
</protein>
<gene>
    <name evidence="1" type="ORF">DMP08_10835</name>
</gene>
<accession>A0A3N0AZ74</accession>
<keyword evidence="2" id="KW-1185">Reference proteome</keyword>
<proteinExistence type="predicted"/>